<accession>A0A059MHP0</accession>
<dbReference type="SUPFAM" id="SSF109854">
    <property type="entry name" value="DinB/YfiT-like putative metalloenzymes"/>
    <property type="match status" value="1"/>
</dbReference>
<proteinExistence type="predicted"/>
<feature type="region of interest" description="Disordered" evidence="1">
    <location>
        <begin position="173"/>
        <end position="211"/>
    </location>
</feature>
<gene>
    <name evidence="2" type="ORF">OCS65_06025</name>
</gene>
<dbReference type="Proteomes" id="UP001163947">
    <property type="component" value="Chromosome"/>
</dbReference>
<reference evidence="2" key="1">
    <citation type="submission" date="2022-09" db="EMBL/GenBank/DDBJ databases">
        <title>The genome sequence of Rhodococcus aetherivorans N1.</title>
        <authorList>
            <person name="Jiang W."/>
        </authorList>
    </citation>
    <scope>NUCLEOTIDE SEQUENCE</scope>
    <source>
        <strain evidence="2">N1</strain>
    </source>
</reference>
<name>A0A059MHP0_9NOCA</name>
<evidence type="ECO:0000313" key="2">
    <source>
        <dbReference type="EMBL" id="UYF95317.1"/>
    </source>
</evidence>
<dbReference type="GeneID" id="83619956"/>
<dbReference type="NCBIfam" id="TIGR03086">
    <property type="entry name" value="TIGR03086 family metal-binding protein"/>
    <property type="match status" value="1"/>
</dbReference>
<organism evidence="2 3">
    <name type="scientific">Rhodococcus aetherivorans</name>
    <dbReference type="NCBI Taxonomy" id="191292"/>
    <lineage>
        <taxon>Bacteria</taxon>
        <taxon>Bacillati</taxon>
        <taxon>Actinomycetota</taxon>
        <taxon>Actinomycetes</taxon>
        <taxon>Mycobacteriales</taxon>
        <taxon>Nocardiaceae</taxon>
        <taxon>Rhodococcus</taxon>
    </lineage>
</organism>
<dbReference type="Pfam" id="PF11716">
    <property type="entry name" value="MDMPI_N"/>
    <property type="match status" value="1"/>
</dbReference>
<evidence type="ECO:0000256" key="1">
    <source>
        <dbReference type="SAM" id="MobiDB-lite"/>
    </source>
</evidence>
<dbReference type="GO" id="GO:0046872">
    <property type="term" value="F:metal ion binding"/>
    <property type="evidence" value="ECO:0007669"/>
    <property type="project" value="InterPro"/>
</dbReference>
<sequence>MTEILDLAPAAHEMARLVGALTHEQLARPTPCAGTTIGDLVDHVGGLSLAFTAAAGKAVGDHTGQGPSADASRLGDDWRTRIPGQVLALAEAWRDPGAWTGTTQAGGIDLPGHVAGIVALDELVIHGWDIATASGRRFSCDPAALAACLSFVAATTDEERAAGGLFGPAVAVPDDAPDLDRLIGLSGRDPSWRPPPGPSGRPPRAPEGGPG</sequence>
<protein>
    <submittedName>
        <fullName evidence="2">TIGR03086 family metal-binding protein</fullName>
    </submittedName>
</protein>
<dbReference type="InterPro" id="IPR024344">
    <property type="entry name" value="MDMPI_metal-binding"/>
</dbReference>
<dbReference type="InterPro" id="IPR034660">
    <property type="entry name" value="DinB/YfiT-like"/>
</dbReference>
<dbReference type="InterPro" id="IPR017520">
    <property type="entry name" value="CHP03086"/>
</dbReference>
<dbReference type="EMBL" id="CP106982">
    <property type="protein sequence ID" value="UYF95317.1"/>
    <property type="molecule type" value="Genomic_DNA"/>
</dbReference>
<evidence type="ECO:0000313" key="3">
    <source>
        <dbReference type="Proteomes" id="UP001163947"/>
    </source>
</evidence>
<dbReference type="InterPro" id="IPR017517">
    <property type="entry name" value="Maleyloyr_isom"/>
</dbReference>
<dbReference type="RefSeq" id="WP_029545998.1">
    <property type="nucleotide sequence ID" value="NZ_CM002177.1"/>
</dbReference>
<dbReference type="Gene3D" id="1.20.120.450">
    <property type="entry name" value="dinb family like domain"/>
    <property type="match status" value="1"/>
</dbReference>
<dbReference type="AlphaFoldDB" id="A0A059MHP0"/>
<feature type="compositionally biased region" description="Pro residues" evidence="1">
    <location>
        <begin position="192"/>
        <end position="205"/>
    </location>
</feature>
<dbReference type="NCBIfam" id="TIGR03083">
    <property type="entry name" value="maleylpyruvate isomerase family mycothiol-dependent enzyme"/>
    <property type="match status" value="1"/>
</dbReference>